<sequence length="229" mass="23706">MTTAEGPPWAGAALFDWDGTLVDSRQALLAAWHDVTAEVLGRTWPVEEDDVRVILSRRGTEVFPSLSDDPAVVQALADAFTPAYERHAAEGVRPFPGAVGLLEELHGRGIAVGVVTSKARVRYTADAARGRLSHLIAAATCAEDVVRGKPDPQAALSVLDQLGVPADRAVMVGDTVVDIGTGRAAGLRSIGVTWGSTPAGPLVEAGADAVVGTFDELRAALSTGPLAVV</sequence>
<reference evidence="2" key="1">
    <citation type="submission" date="2016-10" db="EMBL/GenBank/DDBJ databases">
        <authorList>
            <person name="Varghese N."/>
            <person name="Submissions S."/>
        </authorList>
    </citation>
    <scope>NUCLEOTIDE SEQUENCE [LARGE SCALE GENOMIC DNA]</scope>
    <source>
        <strain evidence="2">DSM 46136</strain>
    </source>
</reference>
<dbReference type="InterPro" id="IPR036412">
    <property type="entry name" value="HAD-like_sf"/>
</dbReference>
<protein>
    <submittedName>
        <fullName evidence="1">Phosphoglycolate phosphatase</fullName>
    </submittedName>
</protein>
<dbReference type="InterPro" id="IPR050155">
    <property type="entry name" value="HAD-like_hydrolase_sf"/>
</dbReference>
<dbReference type="Gene3D" id="1.10.150.240">
    <property type="entry name" value="Putative phosphatase, domain 2"/>
    <property type="match status" value="1"/>
</dbReference>
<dbReference type="AlphaFoldDB" id="A0A1I7BJM7"/>
<dbReference type="Proteomes" id="UP000199546">
    <property type="component" value="Unassembled WGS sequence"/>
</dbReference>
<gene>
    <name evidence="1" type="ORF">SAMN05660657_03643</name>
</gene>
<accession>A0A1I7BJM7</accession>
<evidence type="ECO:0000313" key="1">
    <source>
        <dbReference type="EMBL" id="SFT87352.1"/>
    </source>
</evidence>
<name>A0A1I7BJM7_9ACTN</name>
<dbReference type="EMBL" id="FPBA01000014">
    <property type="protein sequence ID" value="SFT87352.1"/>
    <property type="molecule type" value="Genomic_DNA"/>
</dbReference>
<dbReference type="GO" id="GO:0008967">
    <property type="term" value="F:phosphoglycolate phosphatase activity"/>
    <property type="evidence" value="ECO:0007669"/>
    <property type="project" value="TreeGrafter"/>
</dbReference>
<dbReference type="InterPro" id="IPR041492">
    <property type="entry name" value="HAD_2"/>
</dbReference>
<dbReference type="SFLD" id="SFLDG01135">
    <property type="entry name" value="C1.5.6:_HAD__Beta-PGM__Phospha"/>
    <property type="match status" value="1"/>
</dbReference>
<dbReference type="OrthoDB" id="3680851at2"/>
<dbReference type="InterPro" id="IPR023214">
    <property type="entry name" value="HAD_sf"/>
</dbReference>
<dbReference type="SUPFAM" id="SSF56784">
    <property type="entry name" value="HAD-like"/>
    <property type="match status" value="1"/>
</dbReference>
<dbReference type="GO" id="GO:0005829">
    <property type="term" value="C:cytosol"/>
    <property type="evidence" value="ECO:0007669"/>
    <property type="project" value="TreeGrafter"/>
</dbReference>
<dbReference type="PANTHER" id="PTHR43434:SF1">
    <property type="entry name" value="PHOSPHOGLYCOLATE PHOSPHATASE"/>
    <property type="match status" value="1"/>
</dbReference>
<dbReference type="InterPro" id="IPR006439">
    <property type="entry name" value="HAD-SF_hydro_IA"/>
</dbReference>
<dbReference type="RefSeq" id="WP_093581468.1">
    <property type="nucleotide sequence ID" value="NZ_FPBA01000014.1"/>
</dbReference>
<dbReference type="PANTHER" id="PTHR43434">
    <property type="entry name" value="PHOSPHOGLYCOLATE PHOSPHATASE"/>
    <property type="match status" value="1"/>
</dbReference>
<dbReference type="STRING" id="1296565.SAMN05660657_03643"/>
<dbReference type="InterPro" id="IPR023198">
    <property type="entry name" value="PGP-like_dom2"/>
</dbReference>
<dbReference type="NCBIfam" id="TIGR01549">
    <property type="entry name" value="HAD-SF-IA-v1"/>
    <property type="match status" value="1"/>
</dbReference>
<evidence type="ECO:0000313" key="2">
    <source>
        <dbReference type="Proteomes" id="UP000199546"/>
    </source>
</evidence>
<dbReference type="SFLD" id="SFLDS00003">
    <property type="entry name" value="Haloacid_Dehalogenase"/>
    <property type="match status" value="1"/>
</dbReference>
<dbReference type="Gene3D" id="3.40.50.1000">
    <property type="entry name" value="HAD superfamily/HAD-like"/>
    <property type="match status" value="1"/>
</dbReference>
<keyword evidence="2" id="KW-1185">Reference proteome</keyword>
<dbReference type="NCBIfam" id="TIGR01509">
    <property type="entry name" value="HAD-SF-IA-v3"/>
    <property type="match status" value="1"/>
</dbReference>
<proteinExistence type="predicted"/>
<organism evidence="1 2">
    <name type="scientific">Geodermatophilus amargosae</name>
    <dbReference type="NCBI Taxonomy" id="1296565"/>
    <lineage>
        <taxon>Bacteria</taxon>
        <taxon>Bacillati</taxon>
        <taxon>Actinomycetota</taxon>
        <taxon>Actinomycetes</taxon>
        <taxon>Geodermatophilales</taxon>
        <taxon>Geodermatophilaceae</taxon>
        <taxon>Geodermatophilus</taxon>
    </lineage>
</organism>
<dbReference type="GO" id="GO:0006281">
    <property type="term" value="P:DNA repair"/>
    <property type="evidence" value="ECO:0007669"/>
    <property type="project" value="TreeGrafter"/>
</dbReference>
<dbReference type="SFLD" id="SFLDG01129">
    <property type="entry name" value="C1.5:_HAD__Beta-PGM__Phosphata"/>
    <property type="match status" value="1"/>
</dbReference>
<dbReference type="Pfam" id="PF13419">
    <property type="entry name" value="HAD_2"/>
    <property type="match status" value="1"/>
</dbReference>